<dbReference type="EMBL" id="CACVKT020002955">
    <property type="protein sequence ID" value="CAC5380900.1"/>
    <property type="molecule type" value="Genomic_DNA"/>
</dbReference>
<evidence type="ECO:0000256" key="1">
    <source>
        <dbReference type="SAM" id="MobiDB-lite"/>
    </source>
</evidence>
<organism evidence="3 4">
    <name type="scientific">Mytilus coruscus</name>
    <name type="common">Sea mussel</name>
    <dbReference type="NCBI Taxonomy" id="42192"/>
    <lineage>
        <taxon>Eukaryota</taxon>
        <taxon>Metazoa</taxon>
        <taxon>Spiralia</taxon>
        <taxon>Lophotrochozoa</taxon>
        <taxon>Mollusca</taxon>
        <taxon>Bivalvia</taxon>
        <taxon>Autobranchia</taxon>
        <taxon>Pteriomorphia</taxon>
        <taxon>Mytilida</taxon>
        <taxon>Mytiloidea</taxon>
        <taxon>Mytilidae</taxon>
        <taxon>Mytilinae</taxon>
        <taxon>Mytilus</taxon>
    </lineage>
</organism>
<dbReference type="OrthoDB" id="6160385at2759"/>
<dbReference type="Pfam" id="PF01607">
    <property type="entry name" value="CBM_14"/>
    <property type="match status" value="1"/>
</dbReference>
<dbReference type="GO" id="GO:0008061">
    <property type="term" value="F:chitin binding"/>
    <property type="evidence" value="ECO:0007669"/>
    <property type="project" value="InterPro"/>
</dbReference>
<dbReference type="GO" id="GO:0005576">
    <property type="term" value="C:extracellular region"/>
    <property type="evidence" value="ECO:0007669"/>
    <property type="project" value="InterPro"/>
</dbReference>
<evidence type="ECO:0000313" key="3">
    <source>
        <dbReference type="EMBL" id="CAC5380900.1"/>
    </source>
</evidence>
<proteinExistence type="predicted"/>
<dbReference type="SMART" id="SM00494">
    <property type="entry name" value="ChtBD2"/>
    <property type="match status" value="2"/>
</dbReference>
<keyword evidence="4" id="KW-1185">Reference proteome</keyword>
<sequence length="1396" mass="152178">MSSLGVVSTNSKYVSDHGSSSGSSLNKMSMNMFQRGNTNIGKSSVGKSQSATSDIQKYVDKHNEDGSKGMNQDDSKGFNQDKNKIQKLEFEQKQNEVSGQDTQDKQTIQKIEIEIKQVDVSKPDEQKSTGRNKLREEDGSKGQNQDGSQGKNQDSSRGQNQDSSQGKNQDQDKRKSSWIIIGHNTNTGSSSQNLGMSQSSATASHQPKQPSISLNMNAAAKGVNPNIRNTAINLQLKNQQTLANQMRSSRPSQSIRNAAVTRQLKNEQTVANHMRSPRPLKRVPQPSKPMQSRSMPVQGIAGSSAHTTSKSTNMEILAALNSAARVQSIRPSKPLIQRPLVPVVDTKRPRPAFLDDFSGTSPKELKILKSSLPSDTLTKHDAPENGIKGCSCAQATSQTSKPQLIQATAKLAIVGDRNVLIAKMPRAKVVDADGKGDFHLEFPNLIIQPTLTEKIASPSELFGMNMNTGTDSTDDSDILVVAMLPKGSKLGSKMFKGSKKDLDFNTPFDADIGTQVSELNVNKPSATKLGIQLSDLTINKPSDDTNIESKLNDLSINKPSDTSIGTQVSDVTINKPSDTNTGAKVSDLTINKPSDTNTGAKVTVDTSKDDGKLKIKVQAKNVKDSTISDIKDNLSKIKSDKISVDTSKDDGKLKIKIKADLKKTDVNPETNVVKTAQSIGRDKDNSNSKLANYKKLKALAGQVKSERDSKLANYEKLKALAGQVKSERDSKLANYKKLKALAGQVKSVTPNVLSKKGSTSVMLTPGKPDFIMSESKVLPSDPVTQVKIEKSKDDGKLKYKIKTQTGQGDNKAKTDIKLTKDKYGNITPDIQVEKQVGDKTISMERSSFVHTGNHVNTNQITVAGKQTDKYNKHEEDGDNTYTIRQGKEHDLSTGAASVSIGSDSSKTTKIAEAVKALTALQKLQATNQAIAGGSIRLKPTLPDTTYKLPVNGGSLNTLSEKLAKQINLKLKTNDVEVLSRKRLLSAVLGKQPLLTKAAPSAPVAATASPNLEALCLLYLGAFIDSIGYAPFPGKCNKLVQCFYLGGKLQTVARNCPAGMFWDQKQLLCKPPDDVICLEDPCLIHGTRHYRRDGGCNCFYKCIEGISVPSCCPKGYRYDDDKECVRASGRDLCDDECETPSILTRQLTQTSCPSLPDPMNRYGYLAPQYGGLRIRACPSGTIYSENQCRCKSNMNGNGGLRGSARKQFRQCSAEFKINFDDGFKDISKGGLAFDYSHISLRRGKGVFVGNSKLYIWGFQSRFLGKTFAIRMKVKIKRGAGKYRPEPIISNCGPNGDSSVEIVVHRGKVIFKAKTSDNPEAVFITEDYDDDKWTDLTYYYDGNHFGGSCNGRPFRQRTGGNLEIRDNPMTIGLCTGQNGFHGEIDELEIYTACIPKDM</sequence>
<feature type="compositionally biased region" description="Polar residues" evidence="1">
    <location>
        <begin position="1"/>
        <end position="13"/>
    </location>
</feature>
<dbReference type="InterPro" id="IPR002557">
    <property type="entry name" value="Chitin-bd_dom"/>
</dbReference>
<dbReference type="PROSITE" id="PS50940">
    <property type="entry name" value="CHIT_BIND_II"/>
    <property type="match status" value="1"/>
</dbReference>
<feature type="region of interest" description="Disordered" evidence="1">
    <location>
        <begin position="1"/>
        <end position="209"/>
    </location>
</feature>
<feature type="compositionally biased region" description="Polar residues" evidence="1">
    <location>
        <begin position="25"/>
        <end position="55"/>
    </location>
</feature>
<feature type="compositionally biased region" description="Low complexity" evidence="1">
    <location>
        <begin position="188"/>
        <end position="200"/>
    </location>
</feature>
<feature type="domain" description="Chitin-binding type-2" evidence="2">
    <location>
        <begin position="1012"/>
        <end position="1078"/>
    </location>
</feature>
<accession>A0A6J8BC64</accession>
<feature type="compositionally biased region" description="Polar residues" evidence="1">
    <location>
        <begin position="141"/>
        <end position="168"/>
    </location>
</feature>
<evidence type="ECO:0000259" key="2">
    <source>
        <dbReference type="PROSITE" id="PS50940"/>
    </source>
</evidence>
<feature type="compositionally biased region" description="Basic and acidic residues" evidence="1">
    <location>
        <begin position="57"/>
        <end position="94"/>
    </location>
</feature>
<dbReference type="Gene3D" id="2.170.140.10">
    <property type="entry name" value="Chitin binding domain"/>
    <property type="match status" value="1"/>
</dbReference>
<protein>
    <submittedName>
        <fullName evidence="3">Shell matrix protein</fullName>
    </submittedName>
</protein>
<dbReference type="InterPro" id="IPR036508">
    <property type="entry name" value="Chitin-bd_dom_sf"/>
</dbReference>
<dbReference type="Proteomes" id="UP000507470">
    <property type="component" value="Unassembled WGS sequence"/>
</dbReference>
<reference evidence="3 4" key="1">
    <citation type="submission" date="2020-06" db="EMBL/GenBank/DDBJ databases">
        <authorList>
            <person name="Li R."/>
            <person name="Bekaert M."/>
        </authorList>
    </citation>
    <scope>NUCLEOTIDE SEQUENCE [LARGE SCALE GENOMIC DNA]</scope>
    <source>
        <strain evidence="4">wild</strain>
    </source>
</reference>
<name>A0A6J8BC64_MYTCO</name>
<dbReference type="SUPFAM" id="SSF49899">
    <property type="entry name" value="Concanavalin A-like lectins/glucanases"/>
    <property type="match status" value="1"/>
</dbReference>
<evidence type="ECO:0000313" key="4">
    <source>
        <dbReference type="Proteomes" id="UP000507470"/>
    </source>
</evidence>
<feature type="region of interest" description="Disordered" evidence="1">
    <location>
        <begin position="267"/>
        <end position="309"/>
    </location>
</feature>
<feature type="compositionally biased region" description="Basic and acidic residues" evidence="1">
    <location>
        <begin position="111"/>
        <end position="140"/>
    </location>
</feature>
<feature type="region of interest" description="Disordered" evidence="1">
    <location>
        <begin position="561"/>
        <end position="582"/>
    </location>
</feature>
<gene>
    <name evidence="3" type="ORF">MCOR_16827</name>
</gene>
<dbReference type="SUPFAM" id="SSF57625">
    <property type="entry name" value="Invertebrate chitin-binding proteins"/>
    <property type="match status" value="1"/>
</dbReference>
<dbReference type="InterPro" id="IPR013320">
    <property type="entry name" value="ConA-like_dom_sf"/>
</dbReference>